<evidence type="ECO:0000256" key="1">
    <source>
        <dbReference type="SAM" id="Phobius"/>
    </source>
</evidence>
<comment type="caution">
    <text evidence="2">The sequence shown here is derived from an EMBL/GenBank/DDBJ whole genome shotgun (WGS) entry which is preliminary data.</text>
</comment>
<sequence length="97" mass="11306">MKWFKQKLYQFAHQTQLSLMLFLAGLGLFYSGIALFYYSAELIGVWHSLSYLAALALVAFGFVVALFAYFALTYYRWFNLFNKPSRPVSKDKNTDHE</sequence>
<dbReference type="STRING" id="207949.RED65_03935"/>
<name>Q1N1Y8_9GAMM</name>
<keyword evidence="1" id="KW-1133">Transmembrane helix</keyword>
<proteinExistence type="predicted"/>
<keyword evidence="1" id="KW-0812">Transmembrane</keyword>
<dbReference type="EMBL" id="AAQH01000009">
    <property type="protein sequence ID" value="EAT12143.1"/>
    <property type="molecule type" value="Genomic_DNA"/>
</dbReference>
<dbReference type="Proteomes" id="UP000004263">
    <property type="component" value="Unassembled WGS sequence"/>
</dbReference>
<accession>Q1N1Y8</accession>
<protein>
    <submittedName>
        <fullName evidence="2">Uncharacterized protein</fullName>
    </submittedName>
</protein>
<dbReference type="HOGENOM" id="CLU_2341113_0_0_6"/>
<keyword evidence="1" id="KW-0472">Membrane</keyword>
<keyword evidence="3" id="KW-1185">Reference proteome</keyword>
<feature type="transmembrane region" description="Helical" evidence="1">
    <location>
        <begin position="21"/>
        <end position="39"/>
    </location>
</feature>
<evidence type="ECO:0000313" key="2">
    <source>
        <dbReference type="EMBL" id="EAT12143.1"/>
    </source>
</evidence>
<dbReference type="AlphaFoldDB" id="Q1N1Y8"/>
<feature type="transmembrane region" description="Helical" evidence="1">
    <location>
        <begin position="51"/>
        <end position="75"/>
    </location>
</feature>
<reference evidence="2 3" key="1">
    <citation type="submission" date="2006-03" db="EMBL/GenBank/DDBJ databases">
        <authorList>
            <person name="Pinhassi J."/>
            <person name="Pedros-Alio C."/>
            <person name="Ferriera S."/>
            <person name="Johnson J."/>
            <person name="Kravitz S."/>
            <person name="Halpern A."/>
            <person name="Remington K."/>
            <person name="Beeson K."/>
            <person name="Tran B."/>
            <person name="Rogers Y.-H."/>
            <person name="Friedman R."/>
            <person name="Venter J.C."/>
        </authorList>
    </citation>
    <scope>NUCLEOTIDE SEQUENCE [LARGE SCALE GENOMIC DNA]</scope>
    <source>
        <strain evidence="2 3">RED65</strain>
    </source>
</reference>
<organism evidence="2 3">
    <name type="scientific">Bermanella marisrubri</name>
    <dbReference type="NCBI Taxonomy" id="207949"/>
    <lineage>
        <taxon>Bacteria</taxon>
        <taxon>Pseudomonadati</taxon>
        <taxon>Pseudomonadota</taxon>
        <taxon>Gammaproteobacteria</taxon>
        <taxon>Oceanospirillales</taxon>
        <taxon>Oceanospirillaceae</taxon>
        <taxon>Bermanella</taxon>
    </lineage>
</organism>
<gene>
    <name evidence="2" type="ORF">RED65_03935</name>
</gene>
<dbReference type="RefSeq" id="WP_007016239.1">
    <property type="nucleotide sequence ID" value="NZ_AAQH01000009.1"/>
</dbReference>
<evidence type="ECO:0000313" key="3">
    <source>
        <dbReference type="Proteomes" id="UP000004263"/>
    </source>
</evidence>